<keyword evidence="2" id="KW-1185">Reference proteome</keyword>
<accession>A0AAD8PII5</accession>
<dbReference type="Proteomes" id="UP001230504">
    <property type="component" value="Unassembled WGS sequence"/>
</dbReference>
<protein>
    <submittedName>
        <fullName evidence="1">Uncharacterized protein</fullName>
    </submittedName>
</protein>
<evidence type="ECO:0000313" key="1">
    <source>
        <dbReference type="EMBL" id="KAK1561597.1"/>
    </source>
</evidence>
<dbReference type="EMBL" id="JAHLJV010000270">
    <property type="protein sequence ID" value="KAK1561597.1"/>
    <property type="molecule type" value="Genomic_DNA"/>
</dbReference>
<dbReference type="RefSeq" id="XP_060406751.1">
    <property type="nucleotide sequence ID" value="XM_060564653.1"/>
</dbReference>
<dbReference type="AlphaFoldDB" id="A0AAD8PII5"/>
<dbReference type="GeneID" id="85448893"/>
<name>A0AAD8PII5_9PEZI</name>
<comment type="caution">
    <text evidence="1">The sequence shown here is derived from an EMBL/GenBank/DDBJ whole genome shotgun (WGS) entry which is preliminary data.</text>
</comment>
<proteinExistence type="predicted"/>
<sequence length="79" mass="9297">MRQGRITFKRSSKMFLWKTTTTLREPVKRIICTTCITERWYRPRVSGSLVVNLGTHMNRILNVNPEVCYCLVDPGVNYF</sequence>
<gene>
    <name evidence="1" type="ORF">LY79DRAFT_686190</name>
</gene>
<evidence type="ECO:0000313" key="2">
    <source>
        <dbReference type="Proteomes" id="UP001230504"/>
    </source>
</evidence>
<reference evidence="1" key="1">
    <citation type="submission" date="2021-06" db="EMBL/GenBank/DDBJ databases">
        <title>Comparative genomics, transcriptomics and evolutionary studies reveal genomic signatures of adaptation to plant cell wall in hemibiotrophic fungi.</title>
        <authorList>
            <consortium name="DOE Joint Genome Institute"/>
            <person name="Baroncelli R."/>
            <person name="Diaz J.F."/>
            <person name="Benocci T."/>
            <person name="Peng M."/>
            <person name="Battaglia E."/>
            <person name="Haridas S."/>
            <person name="Andreopoulos W."/>
            <person name="Labutti K."/>
            <person name="Pangilinan J."/>
            <person name="Floch G.L."/>
            <person name="Makela M.R."/>
            <person name="Henrissat B."/>
            <person name="Grigoriev I.V."/>
            <person name="Crouch J.A."/>
            <person name="De Vries R.P."/>
            <person name="Sukno S.A."/>
            <person name="Thon M.R."/>
        </authorList>
    </citation>
    <scope>NUCLEOTIDE SEQUENCE</scope>
    <source>
        <strain evidence="1">CBS 125086</strain>
    </source>
</reference>
<organism evidence="1 2">
    <name type="scientific">Colletotrichum navitas</name>
    <dbReference type="NCBI Taxonomy" id="681940"/>
    <lineage>
        <taxon>Eukaryota</taxon>
        <taxon>Fungi</taxon>
        <taxon>Dikarya</taxon>
        <taxon>Ascomycota</taxon>
        <taxon>Pezizomycotina</taxon>
        <taxon>Sordariomycetes</taxon>
        <taxon>Hypocreomycetidae</taxon>
        <taxon>Glomerellales</taxon>
        <taxon>Glomerellaceae</taxon>
        <taxon>Colletotrichum</taxon>
        <taxon>Colletotrichum graminicola species complex</taxon>
    </lineage>
</organism>